<dbReference type="PROSITE" id="PS51186">
    <property type="entry name" value="GNAT"/>
    <property type="match status" value="1"/>
</dbReference>
<keyword evidence="2" id="KW-0808">Transferase</keyword>
<proteinExistence type="predicted"/>
<dbReference type="InterPro" id="IPR000182">
    <property type="entry name" value="GNAT_dom"/>
</dbReference>
<dbReference type="InterPro" id="IPR016181">
    <property type="entry name" value="Acyl_CoA_acyltransferase"/>
</dbReference>
<evidence type="ECO:0000313" key="3">
    <source>
        <dbReference type="Proteomes" id="UP000236731"/>
    </source>
</evidence>
<dbReference type="SUPFAM" id="SSF55729">
    <property type="entry name" value="Acyl-CoA N-acyltransferases (Nat)"/>
    <property type="match status" value="1"/>
</dbReference>
<dbReference type="Pfam" id="PF13673">
    <property type="entry name" value="Acetyltransf_10"/>
    <property type="match status" value="1"/>
</dbReference>
<accession>A0A1H6C094</accession>
<organism evidence="2 3">
    <name type="scientific">Sphingobacterium lactis</name>
    <dbReference type="NCBI Taxonomy" id="797291"/>
    <lineage>
        <taxon>Bacteria</taxon>
        <taxon>Pseudomonadati</taxon>
        <taxon>Bacteroidota</taxon>
        <taxon>Sphingobacteriia</taxon>
        <taxon>Sphingobacteriales</taxon>
        <taxon>Sphingobacteriaceae</taxon>
        <taxon>Sphingobacterium</taxon>
    </lineage>
</organism>
<feature type="domain" description="N-acetyltransferase" evidence="1">
    <location>
        <begin position="5"/>
        <end position="148"/>
    </location>
</feature>
<dbReference type="Gene3D" id="3.40.630.30">
    <property type="match status" value="1"/>
</dbReference>
<sequence>MDKQLRIRPYQITDLEDILTIFDSNVPQYFAASERADLIRYLQEEIADYFVVLQQDRLIGAGGINYDADGTTARLSWDFIDQNFQKSGAGTFLTHYRIQHALAKENIDTIMVRTSQLAEAFYAKQGFHVLERITDYWAPGFDMVNMRYQP</sequence>
<evidence type="ECO:0000313" key="2">
    <source>
        <dbReference type="EMBL" id="SEG66358.1"/>
    </source>
</evidence>
<dbReference type="AlphaFoldDB" id="A0A1H6C094"/>
<dbReference type="OrthoDB" id="961272at2"/>
<dbReference type="GO" id="GO:0016747">
    <property type="term" value="F:acyltransferase activity, transferring groups other than amino-acyl groups"/>
    <property type="evidence" value="ECO:0007669"/>
    <property type="project" value="InterPro"/>
</dbReference>
<keyword evidence="3" id="KW-1185">Reference proteome</keyword>
<protein>
    <submittedName>
        <fullName evidence="2">Acetyltransferase (GNAT) domain-containing protein</fullName>
    </submittedName>
</protein>
<dbReference type="Proteomes" id="UP000236731">
    <property type="component" value="Unassembled WGS sequence"/>
</dbReference>
<evidence type="ECO:0000259" key="1">
    <source>
        <dbReference type="PROSITE" id="PS51186"/>
    </source>
</evidence>
<dbReference type="EMBL" id="FNUT01000012">
    <property type="protein sequence ID" value="SEG66358.1"/>
    <property type="molecule type" value="Genomic_DNA"/>
</dbReference>
<reference evidence="3" key="1">
    <citation type="submission" date="2016-10" db="EMBL/GenBank/DDBJ databases">
        <authorList>
            <person name="Varghese N."/>
            <person name="Submissions S."/>
        </authorList>
    </citation>
    <scope>NUCLEOTIDE SEQUENCE [LARGE SCALE GENOMIC DNA]</scope>
    <source>
        <strain evidence="3">DSM 22361</strain>
    </source>
</reference>
<name>A0A1H6C094_9SPHI</name>
<gene>
    <name evidence="2" type="ORF">SAMN05421877_112106</name>
</gene>
<dbReference type="RefSeq" id="WP_103907503.1">
    <property type="nucleotide sequence ID" value="NZ_CP049246.1"/>
</dbReference>